<dbReference type="EMBL" id="LR746276">
    <property type="protein sequence ID" value="CAA7406755.1"/>
    <property type="molecule type" value="Genomic_DNA"/>
</dbReference>
<accession>A0A7I8LBX6</accession>
<evidence type="ECO:0000313" key="2">
    <source>
        <dbReference type="EMBL" id="CAA7406755.1"/>
    </source>
</evidence>
<feature type="compositionally biased region" description="Basic and acidic residues" evidence="1">
    <location>
        <begin position="217"/>
        <end position="241"/>
    </location>
</feature>
<feature type="compositionally biased region" description="Polar residues" evidence="1">
    <location>
        <begin position="337"/>
        <end position="357"/>
    </location>
</feature>
<keyword evidence="3" id="KW-1185">Reference proteome</keyword>
<organism evidence="2 3">
    <name type="scientific">Spirodela intermedia</name>
    <name type="common">Intermediate duckweed</name>
    <dbReference type="NCBI Taxonomy" id="51605"/>
    <lineage>
        <taxon>Eukaryota</taxon>
        <taxon>Viridiplantae</taxon>
        <taxon>Streptophyta</taxon>
        <taxon>Embryophyta</taxon>
        <taxon>Tracheophyta</taxon>
        <taxon>Spermatophyta</taxon>
        <taxon>Magnoliopsida</taxon>
        <taxon>Liliopsida</taxon>
        <taxon>Araceae</taxon>
        <taxon>Lemnoideae</taxon>
        <taxon>Spirodela</taxon>
    </lineage>
</organism>
<evidence type="ECO:0000313" key="3">
    <source>
        <dbReference type="Proteomes" id="UP000663760"/>
    </source>
</evidence>
<dbReference type="PANTHER" id="PTHR38221:SF1">
    <property type="entry name" value="OVULE PROTEIN"/>
    <property type="match status" value="1"/>
</dbReference>
<feature type="compositionally biased region" description="Basic and acidic residues" evidence="1">
    <location>
        <begin position="114"/>
        <end position="123"/>
    </location>
</feature>
<feature type="compositionally biased region" description="Basic and acidic residues" evidence="1">
    <location>
        <begin position="75"/>
        <end position="89"/>
    </location>
</feature>
<feature type="compositionally biased region" description="Low complexity" evidence="1">
    <location>
        <begin position="32"/>
        <end position="42"/>
    </location>
</feature>
<dbReference type="PANTHER" id="PTHR38221">
    <property type="entry name" value="BNAA04G14260D PROTEIN"/>
    <property type="match status" value="1"/>
</dbReference>
<proteinExistence type="predicted"/>
<name>A0A7I8LBX6_SPIIN</name>
<protein>
    <submittedName>
        <fullName evidence="2">Uncharacterized protein</fullName>
    </submittedName>
</protein>
<dbReference type="Proteomes" id="UP000663760">
    <property type="component" value="Chromosome 13"/>
</dbReference>
<dbReference type="AlphaFoldDB" id="A0A7I8LBX6"/>
<feature type="region of interest" description="Disordered" evidence="1">
    <location>
        <begin position="1"/>
        <end position="135"/>
    </location>
</feature>
<feature type="region of interest" description="Disordered" evidence="1">
    <location>
        <begin position="181"/>
        <end position="251"/>
    </location>
</feature>
<dbReference type="OrthoDB" id="10676325at2759"/>
<evidence type="ECO:0000256" key="1">
    <source>
        <dbReference type="SAM" id="MobiDB-lite"/>
    </source>
</evidence>
<feature type="region of interest" description="Disordered" evidence="1">
    <location>
        <begin position="298"/>
        <end position="367"/>
    </location>
</feature>
<gene>
    <name evidence="2" type="ORF">SI8410_13017433</name>
</gene>
<reference evidence="2" key="1">
    <citation type="submission" date="2020-02" db="EMBL/GenBank/DDBJ databases">
        <authorList>
            <person name="Scholz U."/>
            <person name="Mascher M."/>
            <person name="Fiebig A."/>
        </authorList>
    </citation>
    <scope>NUCLEOTIDE SEQUENCE</scope>
</reference>
<sequence>MDDPFDFIAAEAGKISSSQEERLRSSRFIRQPPSSSPASSSSDGEEDAARYRISAIPLIMRSASDSHRSSSSSSPERHGGCDGEVDRPGDGQLHAGGAVGVEDLADQCNGVDNRSGRSEETHIRVSKRKGTPEEEADVIGSLVDLRKSKRLCAFSDESTQEPDVICFSAAASRAASMGLKLSESRKEPLKPAQNVESQIDHSHLEADGEIVANGESSKTRDVDHSDFPLLHPGEEVLDDSHGGASANPAPGDAALKVTLDLPAVAQNQMDRQDFIGAAVGNPKLSEKGAIGLRKLPPSFQVPVDEEGNDSQSVHTGGKAKGADPSVSAPVKGLKPLENQQALGHGQSEQSSFLPSRNSLEEGPMAKMLPSESELIDLLLKFSKKPDRRLENVDFLEVLAMKGIHIPPPRWWRPGGYGPP</sequence>